<protein>
    <submittedName>
        <fullName evidence="1">Phosphatase</fullName>
    </submittedName>
</protein>
<dbReference type="EMBL" id="QJKK01000003">
    <property type="protein sequence ID" value="RAL25585.1"/>
    <property type="molecule type" value="Genomic_DNA"/>
</dbReference>
<dbReference type="InterPro" id="IPR050155">
    <property type="entry name" value="HAD-like_hydrolase_sf"/>
</dbReference>
<dbReference type="SFLD" id="SFLDG01129">
    <property type="entry name" value="C1.5:_HAD__Beta-PGM__Phosphata"/>
    <property type="match status" value="1"/>
</dbReference>
<dbReference type="SUPFAM" id="SSF56784">
    <property type="entry name" value="HAD-like"/>
    <property type="match status" value="1"/>
</dbReference>
<gene>
    <name evidence="1" type="ORF">DL897_05760</name>
</gene>
<dbReference type="SFLD" id="SFLDS00003">
    <property type="entry name" value="Haloacid_Dehalogenase"/>
    <property type="match status" value="1"/>
</dbReference>
<dbReference type="GO" id="GO:0006281">
    <property type="term" value="P:DNA repair"/>
    <property type="evidence" value="ECO:0007669"/>
    <property type="project" value="TreeGrafter"/>
</dbReference>
<sequence>MYQMILFDVDGVFLSEERCFDSTALTVWEMLYAPHFLGLAPEEFIVNPDDEKIIQIRNEVLQSNQILDWLKTRGVNSNWDMAYMVFSAQLLLILKEVFQNHKEAVQDLLQKEFTLESFARLKQMIQKDPISFSPKFDSFISLFQNQMNIDKHDLLTYWNQLAEKWFGVSVQQFSRNSSLWEIGRSVFQAWYLGDQLFLEIEQKEPHILGKKGFLNQEIPLADPLEIRKVLFQLQDLGITLGIGTGRTEIETVIPLTQLGFYSCFDPQRVVTATQVIEAEEAYPSKAPLGKPEPFTYMKGYVGREIDDEECISFNLPIPEGSQVLIVGDSVADFIAARKMGCHFAATLTGLTGQAARTKFEELGADYILDDVTKIMEIFK</sequence>
<evidence type="ECO:0000313" key="2">
    <source>
        <dbReference type="Proteomes" id="UP000251213"/>
    </source>
</evidence>
<keyword evidence="2" id="KW-1185">Reference proteome</keyword>
<organism evidence="1 2">
    <name type="scientific">Thermoflavimicrobium daqui</name>
    <dbReference type="NCBI Taxonomy" id="2137476"/>
    <lineage>
        <taxon>Bacteria</taxon>
        <taxon>Bacillati</taxon>
        <taxon>Bacillota</taxon>
        <taxon>Bacilli</taxon>
        <taxon>Bacillales</taxon>
        <taxon>Thermoactinomycetaceae</taxon>
        <taxon>Thermoflavimicrobium</taxon>
    </lineage>
</organism>
<dbReference type="OrthoDB" id="2474611at2"/>
<comment type="caution">
    <text evidence="1">The sequence shown here is derived from an EMBL/GenBank/DDBJ whole genome shotgun (WGS) entry which is preliminary data.</text>
</comment>
<dbReference type="Gene3D" id="3.40.50.1000">
    <property type="entry name" value="HAD superfamily/HAD-like"/>
    <property type="match status" value="1"/>
</dbReference>
<dbReference type="RefSeq" id="WP_113658198.1">
    <property type="nucleotide sequence ID" value="NZ_KZ845665.1"/>
</dbReference>
<dbReference type="AlphaFoldDB" id="A0A364K5J9"/>
<reference evidence="1 2" key="2">
    <citation type="submission" date="2018-06" db="EMBL/GenBank/DDBJ databases">
        <authorList>
            <person name="Zhirakovskaya E."/>
        </authorList>
    </citation>
    <scope>NUCLEOTIDE SEQUENCE [LARGE SCALE GENOMIC DNA]</scope>
    <source>
        <strain evidence="1 2">FBKL4.011</strain>
    </source>
</reference>
<name>A0A364K5J9_9BACL</name>
<accession>A0A364K5J9</accession>
<proteinExistence type="predicted"/>
<dbReference type="Pfam" id="PF13242">
    <property type="entry name" value="Hydrolase_like"/>
    <property type="match status" value="1"/>
</dbReference>
<dbReference type="GO" id="GO:0008967">
    <property type="term" value="F:phosphoglycolate phosphatase activity"/>
    <property type="evidence" value="ECO:0007669"/>
    <property type="project" value="TreeGrafter"/>
</dbReference>
<dbReference type="InterPro" id="IPR036412">
    <property type="entry name" value="HAD-like_sf"/>
</dbReference>
<reference evidence="1 2" key="1">
    <citation type="submission" date="2018-06" db="EMBL/GenBank/DDBJ databases">
        <title>Thermoflavimicrobium daqus sp. nov., a thermophilic microbe isolated from Moutai-flavour Daqu.</title>
        <authorList>
            <person name="Wang X."/>
            <person name="Zhou H."/>
        </authorList>
    </citation>
    <scope>NUCLEOTIDE SEQUENCE [LARGE SCALE GENOMIC DNA]</scope>
    <source>
        <strain evidence="1 2">FBKL4.011</strain>
    </source>
</reference>
<dbReference type="PANTHER" id="PTHR43434">
    <property type="entry name" value="PHOSPHOGLYCOLATE PHOSPHATASE"/>
    <property type="match status" value="1"/>
</dbReference>
<dbReference type="PANTHER" id="PTHR43434:SF1">
    <property type="entry name" value="PHOSPHOGLYCOLATE PHOSPHATASE"/>
    <property type="match status" value="1"/>
</dbReference>
<dbReference type="Proteomes" id="UP000251213">
    <property type="component" value="Unassembled WGS sequence"/>
</dbReference>
<dbReference type="InterPro" id="IPR023214">
    <property type="entry name" value="HAD_sf"/>
</dbReference>
<evidence type="ECO:0000313" key="1">
    <source>
        <dbReference type="EMBL" id="RAL25585.1"/>
    </source>
</evidence>
<dbReference type="CDD" id="cd01427">
    <property type="entry name" value="HAD_like"/>
    <property type="match status" value="1"/>
</dbReference>